<sequence length="82" mass="9379">MPNTTHATPTNKLNLAYLLANPKELYQVKQIADIFHKHPETIRRWIKTDKITPPLSINGVYYFKGSDIVEYLNATNEGLNHG</sequence>
<dbReference type="Pfam" id="PF12728">
    <property type="entry name" value="HTH_17"/>
    <property type="match status" value="1"/>
</dbReference>
<dbReference type="EMBL" id="JACHXL010000004">
    <property type="protein sequence ID" value="MBB3107346.1"/>
    <property type="molecule type" value="Genomic_DNA"/>
</dbReference>
<keyword evidence="3" id="KW-1185">Reference proteome</keyword>
<evidence type="ECO:0000313" key="2">
    <source>
        <dbReference type="EMBL" id="MBB3107346.1"/>
    </source>
</evidence>
<organism evidence="2 3">
    <name type="scientific">Psychrobacter luti</name>
    <dbReference type="NCBI Taxonomy" id="198481"/>
    <lineage>
        <taxon>Bacteria</taxon>
        <taxon>Pseudomonadati</taxon>
        <taxon>Pseudomonadota</taxon>
        <taxon>Gammaproteobacteria</taxon>
        <taxon>Moraxellales</taxon>
        <taxon>Moraxellaceae</taxon>
        <taxon>Psychrobacter</taxon>
    </lineage>
</organism>
<name>A0A839TFZ0_9GAMM</name>
<dbReference type="Gene3D" id="1.10.1660.10">
    <property type="match status" value="1"/>
</dbReference>
<dbReference type="RefSeq" id="WP_183620859.1">
    <property type="nucleotide sequence ID" value="NZ_CAJHAH010000005.1"/>
</dbReference>
<protein>
    <submittedName>
        <fullName evidence="2">Putative site-specific integrase-resolvase</fullName>
    </submittedName>
</protein>
<reference evidence="2 3" key="1">
    <citation type="submission" date="2020-08" db="EMBL/GenBank/DDBJ databases">
        <title>Genomic Encyclopedia of Type Strains, Phase III (KMG-III): the genomes of soil and plant-associated and newly described type strains.</title>
        <authorList>
            <person name="Whitman W."/>
        </authorList>
    </citation>
    <scope>NUCLEOTIDE SEQUENCE [LARGE SCALE GENOMIC DNA]</scope>
    <source>
        <strain evidence="2 3">CECT 5885</strain>
    </source>
</reference>
<accession>A0A839TFZ0</accession>
<comment type="caution">
    <text evidence="2">The sequence shown here is derived from an EMBL/GenBank/DDBJ whole genome shotgun (WGS) entry which is preliminary data.</text>
</comment>
<feature type="domain" description="Helix-turn-helix" evidence="1">
    <location>
        <begin position="25"/>
        <end position="74"/>
    </location>
</feature>
<dbReference type="AlphaFoldDB" id="A0A839TFZ0"/>
<dbReference type="Proteomes" id="UP000588111">
    <property type="component" value="Unassembled WGS sequence"/>
</dbReference>
<dbReference type="InterPro" id="IPR009061">
    <property type="entry name" value="DNA-bd_dom_put_sf"/>
</dbReference>
<dbReference type="InterPro" id="IPR041657">
    <property type="entry name" value="HTH_17"/>
</dbReference>
<evidence type="ECO:0000313" key="3">
    <source>
        <dbReference type="Proteomes" id="UP000588111"/>
    </source>
</evidence>
<dbReference type="SUPFAM" id="SSF46955">
    <property type="entry name" value="Putative DNA-binding domain"/>
    <property type="match status" value="1"/>
</dbReference>
<evidence type="ECO:0000259" key="1">
    <source>
        <dbReference type="Pfam" id="PF12728"/>
    </source>
</evidence>
<proteinExistence type="predicted"/>
<gene>
    <name evidence="2" type="ORF">FHS24_001871</name>
</gene>